<feature type="region of interest" description="Disordered" evidence="1">
    <location>
        <begin position="436"/>
        <end position="482"/>
    </location>
</feature>
<feature type="transmembrane region" description="Helical" evidence="2">
    <location>
        <begin position="500"/>
        <end position="522"/>
    </location>
</feature>
<reference evidence="4 5" key="1">
    <citation type="submission" date="2020-06" db="EMBL/GenBank/DDBJ databases">
        <authorList>
            <person name="Li R."/>
            <person name="Bekaert M."/>
        </authorList>
    </citation>
    <scope>NUCLEOTIDE SEQUENCE [LARGE SCALE GENOMIC DNA]</scope>
    <source>
        <strain evidence="5">wild</strain>
    </source>
</reference>
<dbReference type="PANTHER" id="PTHR46534">
    <property type="entry name" value="IGGFC_BINDING DOMAIN-CONTAINING PROTEIN"/>
    <property type="match status" value="1"/>
</dbReference>
<feature type="domain" description="IgGFc-binding protein N-terminal" evidence="3">
    <location>
        <begin position="86"/>
        <end position="367"/>
    </location>
</feature>
<keyword evidence="2" id="KW-0812">Transmembrane</keyword>
<dbReference type="EMBL" id="CACVKT020005559">
    <property type="protein sequence ID" value="CAC5395657.1"/>
    <property type="molecule type" value="Genomic_DNA"/>
</dbReference>
<keyword evidence="2" id="KW-0472">Membrane</keyword>
<dbReference type="Proteomes" id="UP000507470">
    <property type="component" value="Unassembled WGS sequence"/>
</dbReference>
<sequence>MDNYPGVLEVFITTDHKYAVTVNITTPILNPSYFKTLTVKNKHVSKISFNFNIRGVGTELSNKGIYIQSDYEIAIYAVNKASGSTDAFIVFPVDVLGNLYYLITWDQTAQFMIIATDDNTVVTITPGRRGASITFNSHVYKPGMSLVITLDRYQTFHAFGGEISDYSGTHIKSRKAIAVLSGNKCSQAGTGYCDHLASQMTPVETFGNMFVTINMPSCNRPVHFKLVASENNTQVNISGRSPINLPNPGDIYTFNTPSLTQIVVSTDKPTALAFFAEGGCDFRIGDPAMILLPPIQQFASDYTFATVAFPTKPFESFLTIVISEQKISGLFLDGHNISSENWRPVVGSKMLRITNIMVEDGSHTIYHINPTVIFLAVSTGVAENCTPSITVPGDIIDNDCDGLIDEELQDEIDNDGDGEIDEDLAKAFEELNATTTSTTFTSKTTSHSTTTALEPTTTPVHSTTTELPLTTTSRHSTTTPTITTTSNMKDIVGENLSTDMLIAGVLSALFALSCFSTGMYFLQRKLKGKNGQVEDVFQSISSNNIPPVRNTVQFKA</sequence>
<evidence type="ECO:0000259" key="3">
    <source>
        <dbReference type="Pfam" id="PF17517"/>
    </source>
</evidence>
<dbReference type="PANTHER" id="PTHR46534:SF1">
    <property type="entry name" value="IGGFC-BINDING PROTEIN N-TERMINAL DOMAIN-CONTAINING PROTEIN"/>
    <property type="match status" value="1"/>
</dbReference>
<evidence type="ECO:0000256" key="1">
    <source>
        <dbReference type="SAM" id="MobiDB-lite"/>
    </source>
</evidence>
<gene>
    <name evidence="4" type="ORF">MCOR_30301</name>
</gene>
<evidence type="ECO:0000313" key="4">
    <source>
        <dbReference type="EMBL" id="CAC5395657.1"/>
    </source>
</evidence>
<dbReference type="OrthoDB" id="6136119at2759"/>
<protein>
    <recommendedName>
        <fullName evidence="3">IgGFc-binding protein N-terminal domain-containing protein</fullName>
    </recommendedName>
</protein>
<dbReference type="AlphaFoldDB" id="A0A6J8CKJ9"/>
<organism evidence="4 5">
    <name type="scientific">Mytilus coruscus</name>
    <name type="common">Sea mussel</name>
    <dbReference type="NCBI Taxonomy" id="42192"/>
    <lineage>
        <taxon>Eukaryota</taxon>
        <taxon>Metazoa</taxon>
        <taxon>Spiralia</taxon>
        <taxon>Lophotrochozoa</taxon>
        <taxon>Mollusca</taxon>
        <taxon>Bivalvia</taxon>
        <taxon>Autobranchia</taxon>
        <taxon>Pteriomorphia</taxon>
        <taxon>Mytilida</taxon>
        <taxon>Mytiloidea</taxon>
        <taxon>Mytilidae</taxon>
        <taxon>Mytilinae</taxon>
        <taxon>Mytilus</taxon>
    </lineage>
</organism>
<keyword evidence="2" id="KW-1133">Transmembrane helix</keyword>
<accession>A0A6J8CKJ9</accession>
<evidence type="ECO:0000313" key="5">
    <source>
        <dbReference type="Proteomes" id="UP000507470"/>
    </source>
</evidence>
<evidence type="ECO:0000256" key="2">
    <source>
        <dbReference type="SAM" id="Phobius"/>
    </source>
</evidence>
<keyword evidence="5" id="KW-1185">Reference proteome</keyword>
<name>A0A6J8CKJ9_MYTCO</name>
<dbReference type="InterPro" id="IPR035234">
    <property type="entry name" value="IgGFc-bd_N"/>
</dbReference>
<dbReference type="Pfam" id="PF17517">
    <property type="entry name" value="IgGFc_binding"/>
    <property type="match status" value="1"/>
</dbReference>
<proteinExistence type="predicted"/>